<dbReference type="InterPro" id="IPR012347">
    <property type="entry name" value="Ferritin-like"/>
</dbReference>
<dbReference type="PANTHER" id="PTHR30295:SF0">
    <property type="entry name" value="BACTERIOFERRITIN"/>
    <property type="match status" value="1"/>
</dbReference>
<evidence type="ECO:0000256" key="8">
    <source>
        <dbReference type="RuleBase" id="RU000623"/>
    </source>
</evidence>
<accession>A0ABQ5W2H0</accession>
<comment type="cofactor">
    <cofactor evidence="1">
        <name>heme b</name>
        <dbReference type="ChEBI" id="CHEBI:60344"/>
    </cofactor>
</comment>
<evidence type="ECO:0000256" key="7">
    <source>
        <dbReference type="PIRNR" id="PIRNR002560"/>
    </source>
</evidence>
<comment type="similarity">
    <text evidence="2 7 8">Belongs to the bacterioferritin family.</text>
</comment>
<dbReference type="PROSITE" id="PS50905">
    <property type="entry name" value="FERRITIN_LIKE"/>
    <property type="match status" value="1"/>
</dbReference>
<evidence type="ECO:0000256" key="4">
    <source>
        <dbReference type="ARBA" id="ARBA00022617"/>
    </source>
</evidence>
<dbReference type="InterPro" id="IPR002024">
    <property type="entry name" value="Bacterioferritin"/>
</dbReference>
<dbReference type="CDD" id="cd00907">
    <property type="entry name" value="Bacterioferritin"/>
    <property type="match status" value="1"/>
</dbReference>
<dbReference type="EMBL" id="BSNS01000007">
    <property type="protein sequence ID" value="GLQ54064.1"/>
    <property type="molecule type" value="Genomic_DNA"/>
</dbReference>
<keyword evidence="11" id="KW-1185">Reference proteome</keyword>
<dbReference type="PIRSF" id="PIRSF002560">
    <property type="entry name" value="Bacterioferritin"/>
    <property type="match status" value="1"/>
</dbReference>
<evidence type="ECO:0000313" key="11">
    <source>
        <dbReference type="Proteomes" id="UP001156691"/>
    </source>
</evidence>
<evidence type="ECO:0000256" key="5">
    <source>
        <dbReference type="ARBA" id="ARBA00022723"/>
    </source>
</evidence>
<dbReference type="PROSITE" id="PS00549">
    <property type="entry name" value="BACTERIOFERRITIN"/>
    <property type="match status" value="1"/>
</dbReference>
<dbReference type="SUPFAM" id="SSF47240">
    <property type="entry name" value="Ferritin-like"/>
    <property type="match status" value="1"/>
</dbReference>
<dbReference type="PRINTS" id="PR00601">
    <property type="entry name" value="BACFERRITIN"/>
</dbReference>
<dbReference type="RefSeq" id="WP_284339506.1">
    <property type="nucleotide sequence ID" value="NZ_BSNS01000007.1"/>
</dbReference>
<proteinExistence type="inferred from homology"/>
<evidence type="ECO:0000256" key="1">
    <source>
        <dbReference type="ARBA" id="ARBA00001970"/>
    </source>
</evidence>
<reference evidence="11" key="1">
    <citation type="journal article" date="2019" name="Int. J. Syst. Evol. Microbiol.">
        <title>The Global Catalogue of Microorganisms (GCM) 10K type strain sequencing project: providing services to taxonomists for standard genome sequencing and annotation.</title>
        <authorList>
            <consortium name="The Broad Institute Genomics Platform"/>
            <consortium name="The Broad Institute Genome Sequencing Center for Infectious Disease"/>
            <person name="Wu L."/>
            <person name="Ma J."/>
        </authorList>
    </citation>
    <scope>NUCLEOTIDE SEQUENCE [LARGE SCALE GENOMIC DNA]</scope>
    <source>
        <strain evidence="11">NBRC 112416</strain>
    </source>
</reference>
<comment type="function">
    <text evidence="7">Iron-storage protein, whose ferroxidase center binds Fe(2+), oxidizes it using dioxygen to Fe(3+), and participates in the subsequent Fe(3+) oxide mineral core formation within the central cavity of the BFR protein shell.</text>
</comment>
<dbReference type="InterPro" id="IPR009078">
    <property type="entry name" value="Ferritin-like_SF"/>
</dbReference>
<dbReference type="PANTHER" id="PTHR30295">
    <property type="entry name" value="BACTERIOFERRITIN"/>
    <property type="match status" value="1"/>
</dbReference>
<organism evidence="10 11">
    <name type="scientific">Devosia nitrariae</name>
    <dbReference type="NCBI Taxonomy" id="2071872"/>
    <lineage>
        <taxon>Bacteria</taxon>
        <taxon>Pseudomonadati</taxon>
        <taxon>Pseudomonadota</taxon>
        <taxon>Alphaproteobacteria</taxon>
        <taxon>Hyphomicrobiales</taxon>
        <taxon>Devosiaceae</taxon>
        <taxon>Devosia</taxon>
    </lineage>
</organism>
<sequence>MKGEAQVIERLNEALFLELGAVNQYWVHYRLLEDWGYTKIAAKERAESIEEMHHADKLIERIIFLEGHPNLQRVAPLRIGQTIKEVLEADLAGEYDARTAYKASRELCEEIGDYVTKNLFEELLADEEGHIDFLETQLGLLEKIGEEKYGQLNSGSAEEADKD</sequence>
<evidence type="ECO:0000256" key="3">
    <source>
        <dbReference type="ARBA" id="ARBA00022434"/>
    </source>
</evidence>
<dbReference type="Gene3D" id="1.20.1260.10">
    <property type="match status" value="1"/>
</dbReference>
<evidence type="ECO:0000259" key="9">
    <source>
        <dbReference type="PROSITE" id="PS50905"/>
    </source>
</evidence>
<keyword evidence="4 8" id="KW-0349">Heme</keyword>
<gene>
    <name evidence="10" type="ORF">GCM10010862_13230</name>
</gene>
<comment type="caution">
    <text evidence="10">The sequence shown here is derived from an EMBL/GenBank/DDBJ whole genome shotgun (WGS) entry which is preliminary data.</text>
</comment>
<protein>
    <recommendedName>
        <fullName evidence="7 8">Bacterioferritin</fullName>
        <ecNumber evidence="7">1.16.3.1</ecNumber>
    </recommendedName>
</protein>
<dbReference type="EC" id="1.16.3.1" evidence="7"/>
<evidence type="ECO:0000256" key="2">
    <source>
        <dbReference type="ARBA" id="ARBA00008093"/>
    </source>
</evidence>
<feature type="domain" description="Ferritin-like diiron" evidence="9">
    <location>
        <begin position="1"/>
        <end position="145"/>
    </location>
</feature>
<evidence type="ECO:0000256" key="6">
    <source>
        <dbReference type="ARBA" id="ARBA00023004"/>
    </source>
</evidence>
<evidence type="ECO:0000313" key="10">
    <source>
        <dbReference type="EMBL" id="GLQ54064.1"/>
    </source>
</evidence>
<dbReference type="InterPro" id="IPR009040">
    <property type="entry name" value="Ferritin-like_diiron"/>
</dbReference>
<dbReference type="InterPro" id="IPR008331">
    <property type="entry name" value="Ferritin_DPS_dom"/>
</dbReference>
<keyword evidence="6 7" id="KW-0408">Iron</keyword>
<dbReference type="Pfam" id="PF00210">
    <property type="entry name" value="Ferritin"/>
    <property type="match status" value="1"/>
</dbReference>
<keyword evidence="5 7" id="KW-0479">Metal-binding</keyword>
<keyword evidence="3 7" id="KW-0409">Iron storage</keyword>
<comment type="catalytic activity">
    <reaction evidence="7">
        <text>4 Fe(2+) + O2 + 4 H(+) = 4 Fe(3+) + 2 H2O</text>
        <dbReference type="Rhea" id="RHEA:11148"/>
        <dbReference type="ChEBI" id="CHEBI:15377"/>
        <dbReference type="ChEBI" id="CHEBI:15378"/>
        <dbReference type="ChEBI" id="CHEBI:15379"/>
        <dbReference type="ChEBI" id="CHEBI:29033"/>
        <dbReference type="ChEBI" id="CHEBI:29034"/>
        <dbReference type="EC" id="1.16.3.1"/>
    </reaction>
</comment>
<name>A0ABQ5W2H0_9HYPH</name>
<dbReference type="NCBIfam" id="TIGR00754">
    <property type="entry name" value="bfr"/>
    <property type="match status" value="1"/>
</dbReference>
<dbReference type="Proteomes" id="UP001156691">
    <property type="component" value="Unassembled WGS sequence"/>
</dbReference>